<feature type="domain" description="Antitoxin FitA-like ribbon-helix-helix" evidence="1">
    <location>
        <begin position="3"/>
        <end position="40"/>
    </location>
</feature>
<dbReference type="Proteomes" id="UP000225379">
    <property type="component" value="Unassembled WGS sequence"/>
</dbReference>
<accession>A0A2B8BD86</accession>
<name>A0A2B8BD86_9PROT</name>
<dbReference type="InterPro" id="IPR010985">
    <property type="entry name" value="Ribbon_hlx_hlx"/>
</dbReference>
<dbReference type="OrthoDB" id="2389872at2"/>
<protein>
    <submittedName>
        <fullName evidence="2">Plasmid stabilization protein</fullName>
    </submittedName>
</protein>
<dbReference type="EMBL" id="PDKW01000036">
    <property type="protein sequence ID" value="PGH59314.1"/>
    <property type="molecule type" value="Genomic_DNA"/>
</dbReference>
<dbReference type="InterPro" id="IPR053853">
    <property type="entry name" value="FitA-like_RHH"/>
</dbReference>
<proteinExistence type="predicted"/>
<dbReference type="RefSeq" id="WP_098734665.1">
    <property type="nucleotide sequence ID" value="NZ_PDKW01000036.1"/>
</dbReference>
<dbReference type="InterPro" id="IPR013321">
    <property type="entry name" value="Arc_rbn_hlx_hlx"/>
</dbReference>
<dbReference type="Gene3D" id="1.10.1220.10">
    <property type="entry name" value="Met repressor-like"/>
    <property type="match status" value="1"/>
</dbReference>
<evidence type="ECO:0000313" key="3">
    <source>
        <dbReference type="Proteomes" id="UP000225379"/>
    </source>
</evidence>
<sequence length="81" mass="9130">MGSITIRNLEDPLKAQLRIRAAHHGRSMEDEARHILRAALTEERQPVPDLGEAIHQRFARLGGVEVAETKRETLRPPPGFD</sequence>
<organism evidence="2 3">
    <name type="scientific">Azospirillum palustre</name>
    <dbReference type="NCBI Taxonomy" id="2044885"/>
    <lineage>
        <taxon>Bacteria</taxon>
        <taxon>Pseudomonadati</taxon>
        <taxon>Pseudomonadota</taxon>
        <taxon>Alphaproteobacteria</taxon>
        <taxon>Rhodospirillales</taxon>
        <taxon>Azospirillaceae</taxon>
        <taxon>Azospirillum</taxon>
    </lineage>
</organism>
<evidence type="ECO:0000259" key="1">
    <source>
        <dbReference type="Pfam" id="PF22513"/>
    </source>
</evidence>
<comment type="caution">
    <text evidence="2">The sequence shown here is derived from an EMBL/GenBank/DDBJ whole genome shotgun (WGS) entry which is preliminary data.</text>
</comment>
<dbReference type="SUPFAM" id="SSF47598">
    <property type="entry name" value="Ribbon-helix-helix"/>
    <property type="match status" value="1"/>
</dbReference>
<dbReference type="AlphaFoldDB" id="A0A2B8BD86"/>
<evidence type="ECO:0000313" key="2">
    <source>
        <dbReference type="EMBL" id="PGH59314.1"/>
    </source>
</evidence>
<reference evidence="3" key="1">
    <citation type="submission" date="2017-10" db="EMBL/GenBank/DDBJ databases">
        <authorList>
            <person name="Kravchenko I.K."/>
            <person name="Grouzdev D.S."/>
        </authorList>
    </citation>
    <scope>NUCLEOTIDE SEQUENCE [LARGE SCALE GENOMIC DNA]</scope>
    <source>
        <strain evidence="3">B2</strain>
    </source>
</reference>
<dbReference type="GO" id="GO:0006355">
    <property type="term" value="P:regulation of DNA-templated transcription"/>
    <property type="evidence" value="ECO:0007669"/>
    <property type="project" value="InterPro"/>
</dbReference>
<keyword evidence="3" id="KW-1185">Reference proteome</keyword>
<dbReference type="Pfam" id="PF22513">
    <property type="entry name" value="FitA-like_RHH"/>
    <property type="match status" value="1"/>
</dbReference>
<gene>
    <name evidence="2" type="ORF">CRT60_01405</name>
</gene>